<dbReference type="OrthoDB" id="5559077at2759"/>
<feature type="transmembrane region" description="Helical" evidence="1">
    <location>
        <begin position="36"/>
        <end position="55"/>
    </location>
</feature>
<evidence type="ECO:0000313" key="3">
    <source>
        <dbReference type="EMBL" id="TPX38154.1"/>
    </source>
</evidence>
<organism evidence="3 4">
    <name type="scientific">Synchytrium microbalum</name>
    <dbReference type="NCBI Taxonomy" id="1806994"/>
    <lineage>
        <taxon>Eukaryota</taxon>
        <taxon>Fungi</taxon>
        <taxon>Fungi incertae sedis</taxon>
        <taxon>Chytridiomycota</taxon>
        <taxon>Chytridiomycota incertae sedis</taxon>
        <taxon>Chytridiomycetes</taxon>
        <taxon>Synchytriales</taxon>
        <taxon>Synchytriaceae</taxon>
        <taxon>Synchytrium</taxon>
    </lineage>
</organism>
<keyword evidence="2" id="KW-0732">Signal</keyword>
<dbReference type="PANTHER" id="PTHR34821">
    <property type="entry name" value="INNER MEMBRANE PROTEIN YDCZ"/>
    <property type="match status" value="1"/>
</dbReference>
<dbReference type="InterPro" id="IPR006750">
    <property type="entry name" value="YdcZ"/>
</dbReference>
<keyword evidence="1" id="KW-0812">Transmembrane</keyword>
<dbReference type="RefSeq" id="XP_031027869.1">
    <property type="nucleotide sequence ID" value="XM_031166197.1"/>
</dbReference>
<dbReference type="PANTHER" id="PTHR34821:SF2">
    <property type="entry name" value="INNER MEMBRANE PROTEIN YDCZ"/>
    <property type="match status" value="1"/>
</dbReference>
<dbReference type="AlphaFoldDB" id="A0A507CJ00"/>
<dbReference type="Pfam" id="PF04657">
    <property type="entry name" value="DMT_YdcZ"/>
    <property type="match status" value="2"/>
</dbReference>
<feature type="transmembrane region" description="Helical" evidence="1">
    <location>
        <begin position="300"/>
        <end position="319"/>
    </location>
</feature>
<evidence type="ECO:0000256" key="1">
    <source>
        <dbReference type="SAM" id="Phobius"/>
    </source>
</evidence>
<feature type="transmembrane region" description="Helical" evidence="1">
    <location>
        <begin position="261"/>
        <end position="280"/>
    </location>
</feature>
<feature type="transmembrane region" description="Helical" evidence="1">
    <location>
        <begin position="97"/>
        <end position="121"/>
    </location>
</feature>
<keyword evidence="4" id="KW-1185">Reference proteome</keyword>
<comment type="caution">
    <text evidence="3">The sequence shown here is derived from an EMBL/GenBank/DDBJ whole genome shotgun (WGS) entry which is preliminary data.</text>
</comment>
<dbReference type="GO" id="GO:0005886">
    <property type="term" value="C:plasma membrane"/>
    <property type="evidence" value="ECO:0007669"/>
    <property type="project" value="TreeGrafter"/>
</dbReference>
<keyword evidence="1" id="KW-0472">Membrane</keyword>
<accession>A0A507CJ00</accession>
<dbReference type="Proteomes" id="UP000319731">
    <property type="component" value="Unassembled WGS sequence"/>
</dbReference>
<reference evidence="3 4" key="1">
    <citation type="journal article" date="2019" name="Sci. Rep.">
        <title>Comparative genomics of chytrid fungi reveal insights into the obligate biotrophic and pathogenic lifestyle of Synchytrium endobioticum.</title>
        <authorList>
            <person name="van de Vossenberg B.T.L.H."/>
            <person name="Warris S."/>
            <person name="Nguyen H.D.T."/>
            <person name="van Gent-Pelzer M.P.E."/>
            <person name="Joly D.L."/>
            <person name="van de Geest H.C."/>
            <person name="Bonants P.J.M."/>
            <person name="Smith D.S."/>
            <person name="Levesque C.A."/>
            <person name="van der Lee T.A.J."/>
        </authorList>
    </citation>
    <scope>NUCLEOTIDE SEQUENCE [LARGE SCALE GENOMIC DNA]</scope>
    <source>
        <strain evidence="3 4">JEL517</strain>
    </source>
</reference>
<name>A0A507CJ00_9FUNG</name>
<evidence type="ECO:0000313" key="4">
    <source>
        <dbReference type="Proteomes" id="UP000319731"/>
    </source>
</evidence>
<evidence type="ECO:0008006" key="5">
    <source>
        <dbReference type="Google" id="ProtNLM"/>
    </source>
</evidence>
<proteinExistence type="predicted"/>
<feature type="transmembrane region" description="Helical" evidence="1">
    <location>
        <begin position="326"/>
        <end position="345"/>
    </location>
</feature>
<keyword evidence="1" id="KW-1133">Transmembrane helix</keyword>
<feature type="signal peptide" evidence="2">
    <location>
        <begin position="1"/>
        <end position="20"/>
    </location>
</feature>
<sequence>MVDWTLIFPILTGCLLSVQAAVNGDLAKISGSKLFAVFVSYLSGIPILLIVWLIASRGGGGQNYDFANVEWWAFVGGALGALYLTAMLLVIPHVGAALTVGISVGAQLISAAILDEFGWMYIPQRTFTMGRGFGIACALIGNCLIMFSALSFEARQKASVVDEEVHIPDVLVNEPDEDKRIPVIQRIDVEDGDLGVQAICPEEISIPSGQADSKPILPAVPVLDVVNVLDWRLFFAVVAGTALALQSVANGRLANVTSKPFASLYSYVSATIPLAVGFMYESRCLTGTNWASIRKNAKYWHFTGGSCGNLYMLSATFLVQQLRIITPLRAVGVVGMIVGVALVTVF</sequence>
<feature type="chain" id="PRO_5021339816" description="EamA domain-containing protein" evidence="2">
    <location>
        <begin position="21"/>
        <end position="346"/>
    </location>
</feature>
<gene>
    <name evidence="3" type="ORF">SmJEL517_g00267</name>
</gene>
<feature type="transmembrane region" description="Helical" evidence="1">
    <location>
        <begin position="71"/>
        <end position="91"/>
    </location>
</feature>
<protein>
    <recommendedName>
        <fullName evidence="5">EamA domain-containing protein</fullName>
    </recommendedName>
</protein>
<dbReference type="GeneID" id="42001494"/>
<feature type="transmembrane region" description="Helical" evidence="1">
    <location>
        <begin position="133"/>
        <end position="152"/>
    </location>
</feature>
<dbReference type="EMBL" id="QEAO01000001">
    <property type="protein sequence ID" value="TPX38154.1"/>
    <property type="molecule type" value="Genomic_DNA"/>
</dbReference>
<evidence type="ECO:0000256" key="2">
    <source>
        <dbReference type="SAM" id="SignalP"/>
    </source>
</evidence>